<dbReference type="Pfam" id="PF05078">
    <property type="entry name" value="DUF679"/>
    <property type="match status" value="1"/>
</dbReference>
<feature type="compositionally biased region" description="Polar residues" evidence="6">
    <location>
        <begin position="38"/>
        <end position="47"/>
    </location>
</feature>
<sequence>MSDLRTRTTSTKRPSVPATSEASTSSGSGSDHEPETPKSLQRPSSFSQRAISQTLTGTANLANLLPTGTLLAFQLLMPVFTNNGSCDSATRPLTIILLAVLAASCFIASFTDSVKSSDGQVYYGFATSKGLYLFDTTVPSTSLPDLSKHKRGFIDWVHALLSVLVFGAVALRDKNVVRCLYPQAGHEAQEVMDIVPVGIGLICSLLFVVFPTRRHGIGYPISPGK</sequence>
<evidence type="ECO:0000313" key="8">
    <source>
        <dbReference type="Proteomes" id="UP000827889"/>
    </source>
</evidence>
<dbReference type="AlphaFoldDB" id="A0A8B8PWR7"/>
<gene>
    <name evidence="9" type="primary">LOC115747278</name>
</gene>
<evidence type="ECO:0000256" key="1">
    <source>
        <dbReference type="ARBA" id="ARBA00004141"/>
    </source>
</evidence>
<dbReference type="PANTHER" id="PTHR31621">
    <property type="entry name" value="PROTEIN DMP3"/>
    <property type="match status" value="1"/>
</dbReference>
<protein>
    <submittedName>
        <fullName evidence="9">Protein DMP5-like</fullName>
    </submittedName>
</protein>
<proteinExistence type="inferred from homology"/>
<dbReference type="KEGG" id="rarg:115747278"/>
<accession>A0A8B8PWR7</accession>
<dbReference type="GO" id="GO:0005737">
    <property type="term" value="C:cytoplasm"/>
    <property type="evidence" value="ECO:0007669"/>
    <property type="project" value="UniProtKB-ARBA"/>
</dbReference>
<dbReference type="PANTHER" id="PTHR31621:SF1">
    <property type="entry name" value="PROTEIN DMP5"/>
    <property type="match status" value="1"/>
</dbReference>
<comment type="subcellular location">
    <subcellularLocation>
        <location evidence="1">Membrane</location>
        <topology evidence="1">Multi-pass membrane protein</topology>
    </subcellularLocation>
</comment>
<evidence type="ECO:0000256" key="2">
    <source>
        <dbReference type="ARBA" id="ARBA00008707"/>
    </source>
</evidence>
<dbReference type="GeneID" id="115747278"/>
<name>A0A8B8PWR7_9MYRT</name>
<feature type="transmembrane region" description="Helical" evidence="7">
    <location>
        <begin position="92"/>
        <end position="110"/>
    </location>
</feature>
<evidence type="ECO:0000256" key="3">
    <source>
        <dbReference type="ARBA" id="ARBA00022692"/>
    </source>
</evidence>
<organism evidence="8 9">
    <name type="scientific">Rhodamnia argentea</name>
    <dbReference type="NCBI Taxonomy" id="178133"/>
    <lineage>
        <taxon>Eukaryota</taxon>
        <taxon>Viridiplantae</taxon>
        <taxon>Streptophyta</taxon>
        <taxon>Embryophyta</taxon>
        <taxon>Tracheophyta</taxon>
        <taxon>Spermatophyta</taxon>
        <taxon>Magnoliopsida</taxon>
        <taxon>eudicotyledons</taxon>
        <taxon>Gunneridae</taxon>
        <taxon>Pentapetalae</taxon>
        <taxon>rosids</taxon>
        <taxon>malvids</taxon>
        <taxon>Myrtales</taxon>
        <taxon>Myrtaceae</taxon>
        <taxon>Myrtoideae</taxon>
        <taxon>Myrteae</taxon>
        <taxon>Australasian group</taxon>
        <taxon>Rhodamnia</taxon>
    </lineage>
</organism>
<keyword evidence="3 7" id="KW-0812">Transmembrane</keyword>
<dbReference type="InterPro" id="IPR007770">
    <property type="entry name" value="DMP"/>
</dbReference>
<feature type="compositionally biased region" description="Low complexity" evidence="6">
    <location>
        <begin position="18"/>
        <end position="29"/>
    </location>
</feature>
<keyword evidence="4 7" id="KW-1133">Transmembrane helix</keyword>
<keyword evidence="5 7" id="KW-0472">Membrane</keyword>
<feature type="transmembrane region" description="Helical" evidence="7">
    <location>
        <begin position="191"/>
        <end position="210"/>
    </location>
</feature>
<feature type="transmembrane region" description="Helical" evidence="7">
    <location>
        <begin position="153"/>
        <end position="171"/>
    </location>
</feature>
<feature type="transmembrane region" description="Helical" evidence="7">
    <location>
        <begin position="61"/>
        <end position="80"/>
    </location>
</feature>
<comment type="similarity">
    <text evidence="2">Belongs to the plant DMP1 protein family.</text>
</comment>
<evidence type="ECO:0000256" key="6">
    <source>
        <dbReference type="SAM" id="MobiDB-lite"/>
    </source>
</evidence>
<feature type="region of interest" description="Disordered" evidence="6">
    <location>
        <begin position="1"/>
        <end position="47"/>
    </location>
</feature>
<dbReference type="OrthoDB" id="525686at2759"/>
<evidence type="ECO:0000256" key="4">
    <source>
        <dbReference type="ARBA" id="ARBA00022989"/>
    </source>
</evidence>
<reference evidence="9" key="1">
    <citation type="submission" date="2025-08" db="UniProtKB">
        <authorList>
            <consortium name="RefSeq"/>
        </authorList>
    </citation>
    <scope>IDENTIFICATION</scope>
    <source>
        <tissue evidence="9">Leaf</tissue>
    </source>
</reference>
<dbReference type="RefSeq" id="XP_030539229.1">
    <property type="nucleotide sequence ID" value="XM_030683369.2"/>
</dbReference>
<evidence type="ECO:0000313" key="9">
    <source>
        <dbReference type="RefSeq" id="XP_030539229.1"/>
    </source>
</evidence>
<dbReference type="GO" id="GO:0010256">
    <property type="term" value="P:endomembrane system organization"/>
    <property type="evidence" value="ECO:0007669"/>
    <property type="project" value="TreeGrafter"/>
</dbReference>
<dbReference type="Proteomes" id="UP000827889">
    <property type="component" value="Chromosome 11"/>
</dbReference>
<dbReference type="GO" id="GO:0016020">
    <property type="term" value="C:membrane"/>
    <property type="evidence" value="ECO:0007669"/>
    <property type="project" value="UniProtKB-SubCell"/>
</dbReference>
<keyword evidence="8" id="KW-1185">Reference proteome</keyword>
<evidence type="ECO:0000256" key="7">
    <source>
        <dbReference type="SAM" id="Phobius"/>
    </source>
</evidence>
<evidence type="ECO:0000256" key="5">
    <source>
        <dbReference type="ARBA" id="ARBA00023136"/>
    </source>
</evidence>